<evidence type="ECO:0000256" key="1">
    <source>
        <dbReference type="SAM" id="MobiDB-lite"/>
    </source>
</evidence>
<dbReference type="EC" id="2.8.3.16" evidence="2"/>
<dbReference type="Proteomes" id="UP000017819">
    <property type="component" value="Unassembled WGS sequence"/>
</dbReference>
<gene>
    <name evidence="2" type="ORF">N177_0506</name>
</gene>
<keyword evidence="2" id="KW-0808">Transferase</keyword>
<keyword evidence="3" id="KW-1185">Reference proteome</keyword>
<sequence length="74" mass="8026">MTKRHGRSSETDPAASPSSSLGLPCDAVCDIVGKPEWKEDPECAKPANRLPEFGEMFGPIEWTRTKGDVRGHGT</sequence>
<evidence type="ECO:0000313" key="2">
    <source>
        <dbReference type="EMBL" id="ESR26722.1"/>
    </source>
</evidence>
<feature type="region of interest" description="Disordered" evidence="1">
    <location>
        <begin position="1"/>
        <end position="25"/>
    </location>
</feature>
<dbReference type="EMBL" id="AWXZ01000013">
    <property type="protein sequence ID" value="ESR26722.1"/>
    <property type="molecule type" value="Genomic_DNA"/>
</dbReference>
<dbReference type="GO" id="GO:0033608">
    <property type="term" value="F:formyl-CoA transferase activity"/>
    <property type="evidence" value="ECO:0007669"/>
    <property type="project" value="UniProtKB-EC"/>
</dbReference>
<accession>V4R435</accession>
<comment type="caution">
    <text evidence="2">The sequence shown here is derived from an EMBL/GenBank/DDBJ whole genome shotgun (WGS) entry which is preliminary data.</text>
</comment>
<protein>
    <submittedName>
        <fullName evidence="2">Formyl-coenzyme A transferase</fullName>
        <ecNumber evidence="2">2.8.3.16</ecNumber>
    </submittedName>
</protein>
<organism evidence="2 3">
    <name type="scientific">Lutibaculum baratangense AMV1</name>
    <dbReference type="NCBI Taxonomy" id="631454"/>
    <lineage>
        <taxon>Bacteria</taxon>
        <taxon>Pseudomonadati</taxon>
        <taxon>Pseudomonadota</taxon>
        <taxon>Alphaproteobacteria</taxon>
        <taxon>Hyphomicrobiales</taxon>
        <taxon>Tepidamorphaceae</taxon>
        <taxon>Lutibaculum</taxon>
    </lineage>
</organism>
<reference evidence="2 3" key="1">
    <citation type="journal article" date="2014" name="Genome Announc.">
        <title>Draft Genome Sequence of Lutibaculum baratangense Strain AMV1T, Isolated from a Mud Volcano in Andamans, India.</title>
        <authorList>
            <person name="Singh A."/>
            <person name="Sreenivas A."/>
            <person name="Sathyanarayana Reddy G."/>
            <person name="Pinnaka A.K."/>
            <person name="Shivaji S."/>
        </authorList>
    </citation>
    <scope>NUCLEOTIDE SEQUENCE [LARGE SCALE GENOMIC DNA]</scope>
    <source>
        <strain evidence="2 3">AMV1</strain>
    </source>
</reference>
<dbReference type="STRING" id="631454.N177_0506"/>
<dbReference type="AlphaFoldDB" id="V4R435"/>
<proteinExistence type="predicted"/>
<evidence type="ECO:0000313" key="3">
    <source>
        <dbReference type="Proteomes" id="UP000017819"/>
    </source>
</evidence>
<name>V4R435_9HYPH</name>